<dbReference type="AlphaFoldDB" id="A0A0C3EML7"/>
<accession>A0A0C3EML7</accession>
<gene>
    <name evidence="2" type="ORF">PILCRDRAFT_14905</name>
</gene>
<evidence type="ECO:0000256" key="1">
    <source>
        <dbReference type="SAM" id="MobiDB-lite"/>
    </source>
</evidence>
<sequence length="374" mass="40003">MALGARPAGTSPVKLSKGKGRAIEPPSPIAGPSYPSHYSPNSQIAPLRGFAPSHLLESNTNHPATLLNATRSQLNPSSVVTQSDATTPATVPAPSQATVSAGVLAAILPGMLEHGWNVPNPSTAAAIVTPPVLTVPYHPPAPIQTSGLPGITQQQLTDALTPLLTQLLSNLRAPALAMADPLHAPVATLAQTGSVTVSGSTKPSKSWKLAAASAPIDPYKLLFPPQCITHMEKGWTSHLGLNQLSHAKCAASMINGSPELELKWVAGERQFKLEALALDTEEERNMKPVDFHEAYPSLIALVHRHFNFGGPDSGAEELAAELQIHFKQLIDKPDFYERFSIYFDYDIGVRKRLPYSNGSVAMVDDRCFWKFGIA</sequence>
<reference evidence="3" key="2">
    <citation type="submission" date="2015-01" db="EMBL/GenBank/DDBJ databases">
        <title>Evolutionary Origins and Diversification of the Mycorrhizal Mutualists.</title>
        <authorList>
            <consortium name="DOE Joint Genome Institute"/>
            <consortium name="Mycorrhizal Genomics Consortium"/>
            <person name="Kohler A."/>
            <person name="Kuo A."/>
            <person name="Nagy L.G."/>
            <person name="Floudas D."/>
            <person name="Copeland A."/>
            <person name="Barry K.W."/>
            <person name="Cichocki N."/>
            <person name="Veneault-Fourrey C."/>
            <person name="LaButti K."/>
            <person name="Lindquist E.A."/>
            <person name="Lipzen A."/>
            <person name="Lundell T."/>
            <person name="Morin E."/>
            <person name="Murat C."/>
            <person name="Riley R."/>
            <person name="Ohm R."/>
            <person name="Sun H."/>
            <person name="Tunlid A."/>
            <person name="Henrissat B."/>
            <person name="Grigoriev I.V."/>
            <person name="Hibbett D.S."/>
            <person name="Martin F."/>
        </authorList>
    </citation>
    <scope>NUCLEOTIDE SEQUENCE [LARGE SCALE GENOMIC DNA]</scope>
    <source>
        <strain evidence="3">F 1598</strain>
    </source>
</reference>
<name>A0A0C3EML7_PILCF</name>
<evidence type="ECO:0000313" key="2">
    <source>
        <dbReference type="EMBL" id="KIM73835.1"/>
    </source>
</evidence>
<evidence type="ECO:0000313" key="3">
    <source>
        <dbReference type="Proteomes" id="UP000054166"/>
    </source>
</evidence>
<organism evidence="2 3">
    <name type="scientific">Piloderma croceum (strain F 1598)</name>
    <dbReference type="NCBI Taxonomy" id="765440"/>
    <lineage>
        <taxon>Eukaryota</taxon>
        <taxon>Fungi</taxon>
        <taxon>Dikarya</taxon>
        <taxon>Basidiomycota</taxon>
        <taxon>Agaricomycotina</taxon>
        <taxon>Agaricomycetes</taxon>
        <taxon>Agaricomycetidae</taxon>
        <taxon>Atheliales</taxon>
        <taxon>Atheliaceae</taxon>
        <taxon>Piloderma</taxon>
    </lineage>
</organism>
<feature type="region of interest" description="Disordered" evidence="1">
    <location>
        <begin position="1"/>
        <end position="41"/>
    </location>
</feature>
<dbReference type="EMBL" id="KN833072">
    <property type="protein sequence ID" value="KIM73835.1"/>
    <property type="molecule type" value="Genomic_DNA"/>
</dbReference>
<dbReference type="InParanoid" id="A0A0C3EML7"/>
<dbReference type="Proteomes" id="UP000054166">
    <property type="component" value="Unassembled WGS sequence"/>
</dbReference>
<proteinExistence type="predicted"/>
<reference evidence="2 3" key="1">
    <citation type="submission" date="2014-04" db="EMBL/GenBank/DDBJ databases">
        <authorList>
            <consortium name="DOE Joint Genome Institute"/>
            <person name="Kuo A."/>
            <person name="Tarkka M."/>
            <person name="Buscot F."/>
            <person name="Kohler A."/>
            <person name="Nagy L.G."/>
            <person name="Floudas D."/>
            <person name="Copeland A."/>
            <person name="Barry K.W."/>
            <person name="Cichocki N."/>
            <person name="Veneault-Fourrey C."/>
            <person name="LaButti K."/>
            <person name="Lindquist E.A."/>
            <person name="Lipzen A."/>
            <person name="Lundell T."/>
            <person name="Morin E."/>
            <person name="Murat C."/>
            <person name="Sun H."/>
            <person name="Tunlid A."/>
            <person name="Henrissat B."/>
            <person name="Grigoriev I.V."/>
            <person name="Hibbett D.S."/>
            <person name="Martin F."/>
            <person name="Nordberg H.P."/>
            <person name="Cantor M.N."/>
            <person name="Hua S.X."/>
        </authorList>
    </citation>
    <scope>NUCLEOTIDE SEQUENCE [LARGE SCALE GENOMIC DNA]</scope>
    <source>
        <strain evidence="2 3">F 1598</strain>
    </source>
</reference>
<dbReference type="HOGENOM" id="CLU_739902_0_0_1"/>
<protein>
    <submittedName>
        <fullName evidence="2">Uncharacterized protein</fullName>
    </submittedName>
</protein>
<keyword evidence="3" id="KW-1185">Reference proteome</keyword>